<keyword evidence="1" id="KW-0472">Membrane</keyword>
<organism evidence="2 3">
    <name type="scientific">Sphingopyxis jiangsuensis</name>
    <dbReference type="NCBI Taxonomy" id="2871171"/>
    <lineage>
        <taxon>Bacteria</taxon>
        <taxon>Pseudomonadati</taxon>
        <taxon>Pseudomonadota</taxon>
        <taxon>Alphaproteobacteria</taxon>
        <taxon>Sphingomonadales</taxon>
        <taxon>Sphingomonadaceae</taxon>
        <taxon>Sphingopyxis</taxon>
    </lineage>
</organism>
<evidence type="ECO:0000256" key="1">
    <source>
        <dbReference type="SAM" id="Phobius"/>
    </source>
</evidence>
<dbReference type="Proteomes" id="UP001166571">
    <property type="component" value="Unassembled WGS sequence"/>
</dbReference>
<keyword evidence="3" id="KW-1185">Reference proteome</keyword>
<dbReference type="EMBL" id="JAILXK010000001">
    <property type="protein sequence ID" value="MBY4635930.1"/>
    <property type="molecule type" value="Genomic_DNA"/>
</dbReference>
<evidence type="ECO:0000313" key="2">
    <source>
        <dbReference type="EMBL" id="MBY4635930.1"/>
    </source>
</evidence>
<dbReference type="RefSeq" id="WP_222135615.1">
    <property type="nucleotide sequence ID" value="NZ_JAILXK010000001.1"/>
</dbReference>
<name>A0ABS7MA86_9SPHN</name>
<keyword evidence="1" id="KW-0812">Transmembrane</keyword>
<sequence length="59" mass="6316">MNPVHRALLWSVALMGVAVASIFERVPTDLANTLIIVLPALMIATTPRAARCCSLRAKA</sequence>
<evidence type="ECO:0000313" key="3">
    <source>
        <dbReference type="Proteomes" id="UP001166571"/>
    </source>
</evidence>
<comment type="caution">
    <text evidence="2">The sequence shown here is derived from an EMBL/GenBank/DDBJ whole genome shotgun (WGS) entry which is preliminary data.</text>
</comment>
<feature type="transmembrane region" description="Helical" evidence="1">
    <location>
        <begin position="30"/>
        <end position="50"/>
    </location>
</feature>
<keyword evidence="1" id="KW-1133">Transmembrane helix</keyword>
<protein>
    <submittedName>
        <fullName evidence="2">Uncharacterized protein</fullName>
    </submittedName>
</protein>
<proteinExistence type="predicted"/>
<accession>A0ABS7MA86</accession>
<gene>
    <name evidence="2" type="ORF">K5P26_02100</name>
</gene>
<reference evidence="2" key="1">
    <citation type="submission" date="2021-08" db="EMBL/GenBank/DDBJ databases">
        <title>Sphingopyxis panaciterrulae sp. nov., isolated from the surface water of the Yellow Sea.</title>
        <authorList>
            <person name="Gao Z."/>
            <person name="Zhang D."/>
            <person name="Zhang A."/>
        </authorList>
    </citation>
    <scope>NUCLEOTIDE SEQUENCE</scope>
    <source>
        <strain evidence="2">XHP0097</strain>
    </source>
</reference>